<proteinExistence type="predicted"/>
<dbReference type="EMBL" id="AAXT01000001">
    <property type="protein sequence ID" value="EDO07940.1"/>
    <property type="molecule type" value="Genomic_DNA"/>
</dbReference>
<keyword evidence="5" id="KW-0539">Nucleus</keyword>
<dbReference type="Proteomes" id="UP000002173">
    <property type="component" value="Unassembled WGS sequence"/>
</dbReference>
<evidence type="ECO:0000256" key="5">
    <source>
        <dbReference type="ARBA" id="ARBA00023242"/>
    </source>
</evidence>
<evidence type="ECO:0000313" key="8">
    <source>
        <dbReference type="EMBL" id="EDO07940.1"/>
    </source>
</evidence>
<accession>A7AN06</accession>
<evidence type="ECO:0000256" key="2">
    <source>
        <dbReference type="ARBA" id="ARBA00023015"/>
    </source>
</evidence>
<name>A7AN06_BABBO</name>
<dbReference type="AlphaFoldDB" id="A7AN06"/>
<dbReference type="GO" id="GO:0005634">
    <property type="term" value="C:nucleus"/>
    <property type="evidence" value="ECO:0007669"/>
    <property type="project" value="UniProtKB-SubCell"/>
</dbReference>
<dbReference type="RefSeq" id="XP_001611508.1">
    <property type="nucleotide sequence ID" value="XM_001611458.1"/>
</dbReference>
<evidence type="ECO:0000256" key="6">
    <source>
        <dbReference type="SAM" id="MobiDB-lite"/>
    </source>
</evidence>
<feature type="region of interest" description="Disordered" evidence="6">
    <location>
        <begin position="1"/>
        <end position="57"/>
    </location>
</feature>
<comment type="subcellular location">
    <subcellularLocation>
        <location evidence="1">Nucleus</location>
    </subcellularLocation>
</comment>
<keyword evidence="2" id="KW-0805">Transcription regulation</keyword>
<organism evidence="8 9">
    <name type="scientific">Babesia bovis</name>
    <dbReference type="NCBI Taxonomy" id="5865"/>
    <lineage>
        <taxon>Eukaryota</taxon>
        <taxon>Sar</taxon>
        <taxon>Alveolata</taxon>
        <taxon>Apicomplexa</taxon>
        <taxon>Aconoidasida</taxon>
        <taxon>Piroplasmida</taxon>
        <taxon>Babesiidae</taxon>
        <taxon>Babesia</taxon>
    </lineage>
</organism>
<dbReference type="GO" id="GO:0003677">
    <property type="term" value="F:DNA binding"/>
    <property type="evidence" value="ECO:0007669"/>
    <property type="project" value="UniProtKB-KW"/>
</dbReference>
<evidence type="ECO:0000256" key="4">
    <source>
        <dbReference type="ARBA" id="ARBA00023163"/>
    </source>
</evidence>
<evidence type="ECO:0000256" key="1">
    <source>
        <dbReference type="ARBA" id="ARBA00004123"/>
    </source>
</evidence>
<keyword evidence="3" id="KW-0238">DNA-binding</keyword>
<reference evidence="9" key="2">
    <citation type="journal article" date="2020" name="Data Brief">
        <title>Transcriptome dataset of Babesia bovis life stages within vertebrate and invertebrate hosts.</title>
        <authorList>
            <person name="Ueti M.W."/>
            <person name="Johnson W.C."/>
            <person name="Kappmeyer L.S."/>
            <person name="Herndon D.R."/>
            <person name="Mousel M.R."/>
            <person name="Reif K.E."/>
            <person name="Taus N.S."/>
            <person name="Ifeonu O.O."/>
            <person name="Silva J.C."/>
            <person name="Suarez C.E."/>
            <person name="Brayton K.A."/>
        </authorList>
    </citation>
    <scope>NUCLEOTIDE SEQUENCE [LARGE SCALE GENOMIC DNA]</scope>
</reference>
<dbReference type="InParanoid" id="A7AN06"/>
<gene>
    <name evidence="8" type="ORF">BBOV_III003770</name>
</gene>
<keyword evidence="4" id="KW-0804">Transcription</keyword>
<evidence type="ECO:0000313" key="9">
    <source>
        <dbReference type="Proteomes" id="UP000002173"/>
    </source>
</evidence>
<dbReference type="InterPro" id="IPR001471">
    <property type="entry name" value="AP2/ERF_dom"/>
</dbReference>
<dbReference type="Pfam" id="PF00847">
    <property type="entry name" value="AP2"/>
    <property type="match status" value="1"/>
</dbReference>
<protein>
    <recommendedName>
        <fullName evidence="7">AP2/ERF domain-containing protein</fullName>
    </recommendedName>
</protein>
<evidence type="ECO:0000256" key="3">
    <source>
        <dbReference type="ARBA" id="ARBA00023125"/>
    </source>
</evidence>
<evidence type="ECO:0000259" key="7">
    <source>
        <dbReference type="Pfam" id="PF00847"/>
    </source>
</evidence>
<dbReference type="KEGG" id="bbo:BBOV_III003770"/>
<feature type="domain" description="AP2/ERF" evidence="7">
    <location>
        <begin position="66"/>
        <end position="117"/>
    </location>
</feature>
<dbReference type="GO" id="GO:0003700">
    <property type="term" value="F:DNA-binding transcription factor activity"/>
    <property type="evidence" value="ECO:0007669"/>
    <property type="project" value="InterPro"/>
</dbReference>
<reference evidence="9" key="3">
    <citation type="journal article" date="2021" name="Int. J. Parasitol.">
        <title>Comparative analysis of gene expression between Babesia bovis blood stages and kinetes allowed by improved genome annotation.</title>
        <authorList>
            <person name="Ueti M.W."/>
            <person name="Johnson W.C."/>
            <person name="Kappmeyer L.S."/>
            <person name="Herndon D.R."/>
            <person name="Mousel M.R."/>
            <person name="Reif K.E."/>
            <person name="Taus N.S."/>
            <person name="Ifeonu O.O."/>
            <person name="Silva J.C."/>
            <person name="Suarez C.E."/>
            <person name="Brayton K.A."/>
        </authorList>
    </citation>
    <scope>NUCLEOTIDE SEQUENCE [LARGE SCALE GENOMIC DNA]</scope>
</reference>
<reference evidence="8 9" key="1">
    <citation type="journal article" date="2007" name="PLoS Pathog.">
        <title>Genome sequence of Babesia bovis and comparative analysis of apicomplexan hemoprotozoa.</title>
        <authorList>
            <person name="Brayton K.A."/>
            <person name="Lau A.O.T."/>
            <person name="Herndon D.R."/>
            <person name="Hannick L."/>
            <person name="Kappmeyer L.S."/>
            <person name="Berens S.J."/>
            <person name="Bidwell S.L."/>
            <person name="Brown W.C."/>
            <person name="Crabtree J."/>
            <person name="Fadrosh D."/>
            <person name="Feldblum T."/>
            <person name="Forberger H.A."/>
            <person name="Haas B.J."/>
            <person name="Howell J.M."/>
            <person name="Khouri H."/>
            <person name="Koo H."/>
            <person name="Mann D.J."/>
            <person name="Norimine J."/>
            <person name="Paulsen I.T."/>
            <person name="Radune D."/>
            <person name="Ren Q."/>
            <person name="Smith R.K. Jr."/>
            <person name="Suarez C.E."/>
            <person name="White O."/>
            <person name="Wortman J.R."/>
            <person name="Knowles D.P. Jr."/>
            <person name="McElwain T.F."/>
            <person name="Nene V.M."/>
        </authorList>
    </citation>
    <scope>NUCLEOTIDE SEQUENCE [LARGE SCALE GENOMIC DNA]</scope>
    <source>
        <strain evidence="8">T2Bo</strain>
    </source>
</reference>
<comment type="caution">
    <text evidence="8">The sequence shown here is derived from an EMBL/GenBank/DDBJ whole genome shotgun (WGS) entry which is preliminary data.</text>
</comment>
<dbReference type="Gene3D" id="1.20.5.2050">
    <property type="match status" value="1"/>
</dbReference>
<dbReference type="VEuPathDB" id="PiroplasmaDB:BBOV_III003770"/>
<dbReference type="GeneID" id="5479757"/>
<keyword evidence="9" id="KW-1185">Reference proteome</keyword>
<dbReference type="eggNOG" id="ENOG502SZ85">
    <property type="taxonomic scope" value="Eukaryota"/>
</dbReference>
<sequence>MRCSQSRGSKRAGKTRPIIQDPVQTPAIEDNPVNPAPVKRRRNESQRPPPNMALLPDVPEEDYHSLVRGVYYHHTKLEWRATCRDPFNCSKRSQRTFGVRKYGFYEAKMRAEVAADEWDKHRQLLNILHTITPSNKKRVIENIPYLQFHPYGNYPQYYDYVPQSEAESSTCSHAVPLYSAIANQLMQM</sequence>